<keyword evidence="10" id="KW-0670">Pyruvate</keyword>
<protein>
    <recommendedName>
        <fullName evidence="3">phosphatidylserine decarboxylase</fullName>
        <ecNumber evidence="3">4.1.1.65</ecNumber>
    </recommendedName>
</protein>
<evidence type="ECO:0000256" key="12">
    <source>
        <dbReference type="SAM" id="SignalP"/>
    </source>
</evidence>
<evidence type="ECO:0000256" key="3">
    <source>
        <dbReference type="ARBA" id="ARBA00012243"/>
    </source>
</evidence>
<dbReference type="Proteomes" id="UP000825935">
    <property type="component" value="Chromosome 26"/>
</dbReference>
<keyword evidence="8" id="KW-0456">Lyase</keyword>
<comment type="caution">
    <text evidence="13">The sequence shown here is derived from an EMBL/GenBank/DDBJ whole genome shotgun (WGS) entry which is preliminary data.</text>
</comment>
<feature type="chain" id="PRO_5035767725" description="phosphatidylserine decarboxylase" evidence="12">
    <location>
        <begin position="18"/>
        <end position="342"/>
    </location>
</feature>
<dbReference type="EMBL" id="CM035431">
    <property type="protein sequence ID" value="KAH7296278.1"/>
    <property type="molecule type" value="Genomic_DNA"/>
</dbReference>
<sequence length="342" mass="38193">MLFSLLLSLLEQCYFSAFNFPFLAQGTKELLVNLSNKQGMHMSSPESAKEIPKFIEFFQDRINVDEFKYPVESYKTFNDFFIRELKPGARQIHCEHSNHFAVCAADCRLTVYKSADEAKRFWIKGRKFSVKGLLGDEALADQFEGGSLAIFRLAPQDYHRFHIPVSGIIGENIMIPGHLYTVNPIAVNSKYCNVFTDNKRVVNVITSKEFGKVAFVAIGATMVGSINFTKSEGAKVKKGEEFGYFAFGGSTVICVFQKGAIDFDEDLIANSERSLETLVFMGMSLGVSNQISVEEMASTPRPTVRNSVMALDNDIARIGVRASSSFNARQFDFIEDGDLEDS</sequence>
<dbReference type="NCBIfam" id="TIGR00163">
    <property type="entry name" value="PS_decarb"/>
    <property type="match status" value="1"/>
</dbReference>
<reference evidence="13" key="1">
    <citation type="submission" date="2021-08" db="EMBL/GenBank/DDBJ databases">
        <title>WGS assembly of Ceratopteris richardii.</title>
        <authorList>
            <person name="Marchant D.B."/>
            <person name="Chen G."/>
            <person name="Jenkins J."/>
            <person name="Shu S."/>
            <person name="Leebens-Mack J."/>
            <person name="Grimwood J."/>
            <person name="Schmutz J."/>
            <person name="Soltis P."/>
            <person name="Soltis D."/>
            <person name="Chen Z.-H."/>
        </authorList>
    </citation>
    <scope>NUCLEOTIDE SEQUENCE</scope>
    <source>
        <strain evidence="13">Whitten #5841</strain>
        <tissue evidence="13">Leaf</tissue>
    </source>
</reference>
<dbReference type="AlphaFoldDB" id="A0A8T2RL17"/>
<evidence type="ECO:0000256" key="2">
    <source>
        <dbReference type="ARBA" id="ARBA00005189"/>
    </source>
</evidence>
<dbReference type="EC" id="4.1.1.65" evidence="3"/>
<gene>
    <name evidence="13" type="ORF">KP509_26G017000</name>
</gene>
<keyword evidence="14" id="KW-1185">Reference proteome</keyword>
<evidence type="ECO:0000256" key="5">
    <source>
        <dbReference type="ARBA" id="ARBA00022793"/>
    </source>
</evidence>
<dbReference type="GO" id="GO:0008654">
    <property type="term" value="P:phospholipid biosynthetic process"/>
    <property type="evidence" value="ECO:0007669"/>
    <property type="project" value="UniProtKB-KW"/>
</dbReference>
<evidence type="ECO:0000313" key="14">
    <source>
        <dbReference type="Proteomes" id="UP000825935"/>
    </source>
</evidence>
<organism evidence="13 14">
    <name type="scientific">Ceratopteris richardii</name>
    <name type="common">Triangle waterfern</name>
    <dbReference type="NCBI Taxonomy" id="49495"/>
    <lineage>
        <taxon>Eukaryota</taxon>
        <taxon>Viridiplantae</taxon>
        <taxon>Streptophyta</taxon>
        <taxon>Embryophyta</taxon>
        <taxon>Tracheophyta</taxon>
        <taxon>Polypodiopsida</taxon>
        <taxon>Polypodiidae</taxon>
        <taxon>Polypodiales</taxon>
        <taxon>Pteridineae</taxon>
        <taxon>Pteridaceae</taxon>
        <taxon>Parkerioideae</taxon>
        <taxon>Ceratopteris</taxon>
    </lineage>
</organism>
<keyword evidence="9" id="KW-1208">Phospholipid metabolism</keyword>
<evidence type="ECO:0000256" key="1">
    <source>
        <dbReference type="ARBA" id="ARBA00001928"/>
    </source>
</evidence>
<feature type="signal peptide" evidence="12">
    <location>
        <begin position="1"/>
        <end position="17"/>
    </location>
</feature>
<dbReference type="OrthoDB" id="5973539at2759"/>
<comment type="cofactor">
    <cofactor evidence="1">
        <name>pyruvate</name>
        <dbReference type="ChEBI" id="CHEBI:15361"/>
    </cofactor>
</comment>
<dbReference type="InterPro" id="IPR003817">
    <property type="entry name" value="PS_Dcarbxylase"/>
</dbReference>
<name>A0A8T2RL17_CERRI</name>
<evidence type="ECO:0000313" key="13">
    <source>
        <dbReference type="EMBL" id="KAH7296278.1"/>
    </source>
</evidence>
<dbReference type="PANTHER" id="PTHR10067:SF17">
    <property type="entry name" value="PHOSPHATIDYLSERINE DECARBOXYLASE PROENZYME 2"/>
    <property type="match status" value="1"/>
</dbReference>
<keyword evidence="6" id="KW-0443">Lipid metabolism</keyword>
<dbReference type="OMA" id="KREWSIF"/>
<keyword evidence="4" id="KW-0444">Lipid biosynthesis</keyword>
<evidence type="ECO:0000256" key="9">
    <source>
        <dbReference type="ARBA" id="ARBA00023264"/>
    </source>
</evidence>
<evidence type="ECO:0000256" key="10">
    <source>
        <dbReference type="ARBA" id="ARBA00023317"/>
    </source>
</evidence>
<evidence type="ECO:0000256" key="11">
    <source>
        <dbReference type="ARBA" id="ARBA00024326"/>
    </source>
</evidence>
<dbReference type="GO" id="GO:0004609">
    <property type="term" value="F:phosphatidylserine decarboxylase activity"/>
    <property type="evidence" value="ECO:0007669"/>
    <property type="project" value="UniProtKB-EC"/>
</dbReference>
<evidence type="ECO:0000256" key="7">
    <source>
        <dbReference type="ARBA" id="ARBA00023209"/>
    </source>
</evidence>
<accession>A0A8T2RL17</accession>
<keyword evidence="5" id="KW-0210">Decarboxylase</keyword>
<comment type="pathway">
    <text evidence="2">Lipid metabolism.</text>
</comment>
<dbReference type="InterPro" id="IPR033177">
    <property type="entry name" value="PSD-B"/>
</dbReference>
<evidence type="ECO:0000256" key="4">
    <source>
        <dbReference type="ARBA" id="ARBA00022516"/>
    </source>
</evidence>
<keyword evidence="7" id="KW-0594">Phospholipid biosynthesis</keyword>
<proteinExistence type="predicted"/>
<evidence type="ECO:0000256" key="8">
    <source>
        <dbReference type="ARBA" id="ARBA00023239"/>
    </source>
</evidence>
<evidence type="ECO:0000256" key="6">
    <source>
        <dbReference type="ARBA" id="ARBA00023098"/>
    </source>
</evidence>
<dbReference type="Pfam" id="PF02666">
    <property type="entry name" value="PS_Dcarbxylase"/>
    <property type="match status" value="1"/>
</dbReference>
<dbReference type="PANTHER" id="PTHR10067">
    <property type="entry name" value="PHOSPHATIDYLSERINE DECARBOXYLASE"/>
    <property type="match status" value="1"/>
</dbReference>
<comment type="pathway">
    <text evidence="11">Phospholipid metabolism; phosphatidylethanolamine biosynthesis.</text>
</comment>
<keyword evidence="12" id="KW-0732">Signal</keyword>